<dbReference type="PROSITE" id="PS51272">
    <property type="entry name" value="SLH"/>
    <property type="match status" value="1"/>
</dbReference>
<name>A0ABU9DJU9_9BACL</name>
<dbReference type="Gene3D" id="3.40.33.10">
    <property type="entry name" value="CAP"/>
    <property type="match status" value="1"/>
</dbReference>
<feature type="domain" description="SLH" evidence="2">
    <location>
        <begin position="649"/>
        <end position="712"/>
    </location>
</feature>
<dbReference type="InterPro" id="IPR032774">
    <property type="entry name" value="WG_beta_rep"/>
</dbReference>
<evidence type="ECO:0000259" key="2">
    <source>
        <dbReference type="PROSITE" id="PS51272"/>
    </source>
</evidence>
<feature type="region of interest" description="Disordered" evidence="1">
    <location>
        <begin position="622"/>
        <end position="653"/>
    </location>
</feature>
<sequence length="1290" mass="143898">MIVVCALLISVFPAGSRAEQQLSFAIEPSYGGAAPFIDGMAAVEQQGKWGYIDTKGTLAVPFQYDMAQNFTDGLAVIGTRTQEVRKFGVINNKGDKLTSISYDDATILEGGYVIVRVKGQSDNVWVDGKVGLVGRTGELLPPVYESITGPNEGVFIIQKGGLYGYVDAKGKPLTELIYSEANSFSDGLALVKWDGKAGFLNHQGEIRFVTDNPSDYSHSFSEGLVSFRQDGKVGYMDTFGNITISPKYREAWPFDQGLAFVRKDDKWGYIDHTGKVVIPFRYDDTASRIQSGLVLVANGEDYIPQASADQHFGKGNDLGYKVLSTKKYGFVNTKGEEVVPLRYDYADDFVRGYAKVGKAVAGADGDRYKYGYIDVSGQEVVPLRYDFVGGDLWDGYRGFTEGLSPVSNGGKGEHQDYEGGRWGYVNHKGQEVTPLSYTYAWSFSEGMGRVEKDGKHGFVDASGKLVIPCIYEDADDFKNGIALVQKDGKLGYIDVTGRELTGMVYASGKPFIHGTALVQLESTRKMGYLRNPLPEVAPVRAVFESQGEGQPALVTLTTNTEQAIIYYTTDNKDPLRNLVSATTQQYTGPFPLGKSATIQAIAVAKGMQNSPLASIDYKQSYTPSSLAAPEEPDENSSPALDKPQSPKEDDLDGFTDLADHWAKLSILWAVDKKIVSGYPDRTFRPNQRVTEPEFLKMLLGAYPDIAVKTDEGATWHAPFFQAAEQQNWPLLRETDGTRFNRGQVARLLAATQGFAFDHTKDAVQYVLDRSIAGGKTSATVEGFATEDALSRAEAMTLIQNLKVRGFKLVKADIKPNSQSAEFIVRGLAIGDTEKKVIDQLGEPARKDISEYGFFWYIYNQDYANYVQVGVQDGKVVALYSNSDNWSSTRKIKLGSPQSEVTKAYGSGEFRLQKEGKSFYLSFDNTQMYQQAGSYVTLFLDKHAKNTVTAILMVDEAVEDGMMDYYPTETEELRTAYERQNVDLVNAIRTRFGLAPVQEDKLAAKVAREHSEDMRNRKYFAHENYKGQQPDDRFKAARLPYSSVGENIAANQRNIIFAHEAWMNSKGHRENILSDWQRLGVGVAFNKKDDYHPMDRDSNMYYTQNFFNIEGKDMEKSYQQKLGEENEKEAAKESLKTYPFDDSLFELYVHHQSEPGPDGSRMSYYGFYNKESFTLPPYSAIYVTAGTSFVKFEEDYYNYNYGGKLVAANHSAEPKVIKAKGIDYTKLEQIYRSEMGTVTDANGKSVKLTATGPYVRLVQFKQDFDESKDYKSYIDQNAVMTVRPWVTVKPQ</sequence>
<dbReference type="PANTHER" id="PTHR37841">
    <property type="entry name" value="GLR2918 PROTEIN"/>
    <property type="match status" value="1"/>
</dbReference>
<dbReference type="Pfam" id="PF00395">
    <property type="entry name" value="SLH"/>
    <property type="match status" value="1"/>
</dbReference>
<dbReference type="SUPFAM" id="SSF69360">
    <property type="entry name" value="Cell wall binding repeat"/>
    <property type="match status" value="2"/>
</dbReference>
<dbReference type="Pfam" id="PF13290">
    <property type="entry name" value="CHB_HEX_C_1"/>
    <property type="match status" value="1"/>
</dbReference>
<dbReference type="CDD" id="cd05379">
    <property type="entry name" value="CAP_bacterial"/>
    <property type="match status" value="1"/>
</dbReference>
<dbReference type="Pfam" id="PF14504">
    <property type="entry name" value="CAP_assoc_N"/>
    <property type="match status" value="1"/>
</dbReference>
<organism evidence="3 4">
    <name type="scientific">Paenibacillus filicis</name>
    <dbReference type="NCBI Taxonomy" id="669464"/>
    <lineage>
        <taxon>Bacteria</taxon>
        <taxon>Bacillati</taxon>
        <taxon>Bacillota</taxon>
        <taxon>Bacilli</taxon>
        <taxon>Bacillales</taxon>
        <taxon>Paenibacillaceae</taxon>
        <taxon>Paenibacillus</taxon>
    </lineage>
</organism>
<dbReference type="PANTHER" id="PTHR37841:SF1">
    <property type="entry name" value="DUF3298 DOMAIN-CONTAINING PROTEIN"/>
    <property type="match status" value="1"/>
</dbReference>
<dbReference type="InterPro" id="IPR035940">
    <property type="entry name" value="CAP_sf"/>
</dbReference>
<gene>
    <name evidence="3" type="ORF">WMW72_14235</name>
</gene>
<proteinExistence type="predicted"/>
<dbReference type="Pfam" id="PF14903">
    <property type="entry name" value="WG_beta_rep"/>
    <property type="match status" value="8"/>
</dbReference>
<reference evidence="3 4" key="1">
    <citation type="submission" date="2024-04" db="EMBL/GenBank/DDBJ databases">
        <title>draft genome sequnece of Paenibacillus filicis.</title>
        <authorList>
            <person name="Kim D.-U."/>
        </authorList>
    </citation>
    <scope>NUCLEOTIDE SEQUENCE [LARGE SCALE GENOMIC DNA]</scope>
    <source>
        <strain evidence="3 4">KACC14197</strain>
    </source>
</reference>
<dbReference type="RefSeq" id="WP_341416158.1">
    <property type="nucleotide sequence ID" value="NZ_JBBPCC010000008.1"/>
</dbReference>
<dbReference type="Pfam" id="PF00188">
    <property type="entry name" value="CAP"/>
    <property type="match status" value="1"/>
</dbReference>
<dbReference type="InterPro" id="IPR001119">
    <property type="entry name" value="SLH_dom"/>
</dbReference>
<dbReference type="InterPro" id="IPR059177">
    <property type="entry name" value="GH29D-like_dom"/>
</dbReference>
<keyword evidence="4" id="KW-1185">Reference proteome</keyword>
<accession>A0ABU9DJU9</accession>
<dbReference type="InterPro" id="IPR014044">
    <property type="entry name" value="CAP_dom"/>
</dbReference>
<dbReference type="InterPro" id="IPR029410">
    <property type="entry name" value="CAP_assoc"/>
</dbReference>
<dbReference type="Proteomes" id="UP001469365">
    <property type="component" value="Unassembled WGS sequence"/>
</dbReference>
<evidence type="ECO:0000313" key="4">
    <source>
        <dbReference type="Proteomes" id="UP001469365"/>
    </source>
</evidence>
<evidence type="ECO:0000313" key="3">
    <source>
        <dbReference type="EMBL" id="MEK8129059.1"/>
    </source>
</evidence>
<evidence type="ECO:0000256" key="1">
    <source>
        <dbReference type="SAM" id="MobiDB-lite"/>
    </source>
</evidence>
<dbReference type="EMBL" id="JBBPCC010000008">
    <property type="protein sequence ID" value="MEK8129059.1"/>
    <property type="molecule type" value="Genomic_DNA"/>
</dbReference>
<protein>
    <submittedName>
        <fullName evidence="3">WG repeat-containing protein</fullName>
    </submittedName>
</protein>
<dbReference type="SUPFAM" id="SSF55797">
    <property type="entry name" value="PR-1-like"/>
    <property type="match status" value="1"/>
</dbReference>
<comment type="caution">
    <text evidence="3">The sequence shown here is derived from an EMBL/GenBank/DDBJ whole genome shotgun (WGS) entry which is preliminary data.</text>
</comment>